<comment type="caution">
    <text evidence="1">The sequence shown here is derived from an EMBL/GenBank/DDBJ whole genome shotgun (WGS) entry which is preliminary data.</text>
</comment>
<organism evidence="1 2">
    <name type="scientific">Piscinibacter koreensis</name>
    <dbReference type="NCBI Taxonomy" id="2742824"/>
    <lineage>
        <taxon>Bacteria</taxon>
        <taxon>Pseudomonadati</taxon>
        <taxon>Pseudomonadota</taxon>
        <taxon>Betaproteobacteria</taxon>
        <taxon>Burkholderiales</taxon>
        <taxon>Sphaerotilaceae</taxon>
        <taxon>Piscinibacter</taxon>
    </lineage>
</organism>
<sequence>MAYKRPSKVVRLVFPSEAERSAERVADDVERFDPLREERGVPAPDQWRALAAALESLNLSVAELKHLH</sequence>
<dbReference type="AlphaFoldDB" id="A0A7Y6NTN2"/>
<protein>
    <submittedName>
        <fullName evidence="1">Uncharacterized protein</fullName>
    </submittedName>
</protein>
<dbReference type="RefSeq" id="WP_176071972.1">
    <property type="nucleotide sequence ID" value="NZ_JABWMJ010000032.1"/>
</dbReference>
<name>A0A7Y6NTN2_9BURK</name>
<dbReference type="EMBL" id="JABWMJ010000032">
    <property type="protein sequence ID" value="NUZ09131.1"/>
    <property type="molecule type" value="Genomic_DNA"/>
</dbReference>
<evidence type="ECO:0000313" key="2">
    <source>
        <dbReference type="Proteomes" id="UP000529637"/>
    </source>
</evidence>
<dbReference type="Proteomes" id="UP000529637">
    <property type="component" value="Unassembled WGS sequence"/>
</dbReference>
<reference evidence="1 2" key="1">
    <citation type="submission" date="2020-06" db="EMBL/GenBank/DDBJ databases">
        <title>Schlegella sp. ID0723 isolated from air conditioner.</title>
        <authorList>
            <person name="Kim D.Y."/>
            <person name="Kim D.-U."/>
        </authorList>
    </citation>
    <scope>NUCLEOTIDE SEQUENCE [LARGE SCALE GENOMIC DNA]</scope>
    <source>
        <strain evidence="1 2">ID0723</strain>
    </source>
</reference>
<keyword evidence="2" id="KW-1185">Reference proteome</keyword>
<accession>A0A7Y6NTN2</accession>
<gene>
    <name evidence="1" type="ORF">HQN59_25670</name>
</gene>
<evidence type="ECO:0000313" key="1">
    <source>
        <dbReference type="EMBL" id="NUZ09131.1"/>
    </source>
</evidence>
<proteinExistence type="predicted"/>